<dbReference type="SMART" id="SM00408">
    <property type="entry name" value="IGc2"/>
    <property type="match status" value="3"/>
</dbReference>
<dbReference type="Pfam" id="PF07686">
    <property type="entry name" value="V-set"/>
    <property type="match status" value="1"/>
</dbReference>
<name>A0A8J5N0S9_HOMAM</name>
<dbReference type="GO" id="GO:0005886">
    <property type="term" value="C:plasma membrane"/>
    <property type="evidence" value="ECO:0007669"/>
    <property type="project" value="UniProtKB-SubCell"/>
</dbReference>
<evidence type="ECO:0000256" key="7">
    <source>
        <dbReference type="ARBA" id="ARBA00023180"/>
    </source>
</evidence>
<dbReference type="InterPro" id="IPR013106">
    <property type="entry name" value="Ig_V-set"/>
</dbReference>
<dbReference type="PANTHER" id="PTHR12231">
    <property type="entry name" value="CTX-RELATED TYPE I TRANSMEMBRANE PROTEIN"/>
    <property type="match status" value="1"/>
</dbReference>
<keyword evidence="3 9" id="KW-0732">Signal</keyword>
<evidence type="ECO:0000256" key="1">
    <source>
        <dbReference type="ARBA" id="ARBA00004236"/>
    </source>
</evidence>
<dbReference type="InterPro" id="IPR036179">
    <property type="entry name" value="Ig-like_dom_sf"/>
</dbReference>
<keyword evidence="12" id="KW-1185">Reference proteome</keyword>
<keyword evidence="6" id="KW-1015">Disulfide bond</keyword>
<feature type="signal peptide" evidence="9">
    <location>
        <begin position="1"/>
        <end position="24"/>
    </location>
</feature>
<keyword evidence="5" id="KW-0472">Membrane</keyword>
<dbReference type="PROSITE" id="PS50835">
    <property type="entry name" value="IG_LIKE"/>
    <property type="match status" value="3"/>
</dbReference>
<dbReference type="Pfam" id="PF13927">
    <property type="entry name" value="Ig_3"/>
    <property type="match status" value="2"/>
</dbReference>
<dbReference type="FunFam" id="2.60.40.10:FF:000328">
    <property type="entry name" value="CLUMA_CG000981, isoform A"/>
    <property type="match status" value="1"/>
</dbReference>
<comment type="subcellular location">
    <subcellularLocation>
        <location evidence="1">Cell membrane</location>
    </subcellularLocation>
</comment>
<comment type="caution">
    <text evidence="11">The sequence shown here is derived from an EMBL/GenBank/DDBJ whole genome shotgun (WGS) entry which is preliminary data.</text>
</comment>
<dbReference type="FunFam" id="2.60.40.10:FF:000376">
    <property type="entry name" value="CLUMA_CG000981, isoform A"/>
    <property type="match status" value="1"/>
</dbReference>
<evidence type="ECO:0000256" key="3">
    <source>
        <dbReference type="ARBA" id="ARBA00022729"/>
    </source>
</evidence>
<evidence type="ECO:0000256" key="4">
    <source>
        <dbReference type="ARBA" id="ARBA00022737"/>
    </source>
</evidence>
<feature type="domain" description="Ig-like" evidence="10">
    <location>
        <begin position="249"/>
        <end position="344"/>
    </location>
</feature>
<dbReference type="Gene3D" id="2.60.40.10">
    <property type="entry name" value="Immunoglobulins"/>
    <property type="match status" value="3"/>
</dbReference>
<accession>A0A8J5N0S9</accession>
<evidence type="ECO:0000256" key="8">
    <source>
        <dbReference type="ARBA" id="ARBA00023319"/>
    </source>
</evidence>
<dbReference type="GO" id="GO:0043005">
    <property type="term" value="C:neuron projection"/>
    <property type="evidence" value="ECO:0007669"/>
    <property type="project" value="TreeGrafter"/>
</dbReference>
<evidence type="ECO:0000313" key="12">
    <source>
        <dbReference type="Proteomes" id="UP000747542"/>
    </source>
</evidence>
<dbReference type="Proteomes" id="UP000747542">
    <property type="component" value="Unassembled WGS sequence"/>
</dbReference>
<proteinExistence type="predicted"/>
<evidence type="ECO:0000256" key="2">
    <source>
        <dbReference type="ARBA" id="ARBA00022475"/>
    </source>
</evidence>
<dbReference type="AlphaFoldDB" id="A0A8J5N0S9"/>
<evidence type="ECO:0000256" key="9">
    <source>
        <dbReference type="SAM" id="SignalP"/>
    </source>
</evidence>
<feature type="domain" description="Ig-like" evidence="10">
    <location>
        <begin position="39"/>
        <end position="136"/>
    </location>
</feature>
<feature type="chain" id="PRO_5035153901" evidence="9">
    <location>
        <begin position="25"/>
        <end position="430"/>
    </location>
</feature>
<evidence type="ECO:0000313" key="11">
    <source>
        <dbReference type="EMBL" id="KAG7171095.1"/>
    </source>
</evidence>
<reference evidence="11" key="1">
    <citation type="journal article" date="2021" name="Sci. Adv.">
        <title>The American lobster genome reveals insights on longevity, neural, and immune adaptations.</title>
        <authorList>
            <person name="Polinski J.M."/>
            <person name="Zimin A.V."/>
            <person name="Clark K.F."/>
            <person name="Kohn A.B."/>
            <person name="Sadowski N."/>
            <person name="Timp W."/>
            <person name="Ptitsyn A."/>
            <person name="Khanna P."/>
            <person name="Romanova D.Y."/>
            <person name="Williams P."/>
            <person name="Greenwood S.J."/>
            <person name="Moroz L.L."/>
            <person name="Walt D.R."/>
            <person name="Bodnar A.G."/>
        </authorList>
    </citation>
    <scope>NUCLEOTIDE SEQUENCE</scope>
    <source>
        <strain evidence="11">GMGI-L3</strain>
    </source>
</reference>
<dbReference type="CDD" id="cd00096">
    <property type="entry name" value="Ig"/>
    <property type="match status" value="1"/>
</dbReference>
<dbReference type="InterPro" id="IPR003598">
    <property type="entry name" value="Ig_sub2"/>
</dbReference>
<dbReference type="InterPro" id="IPR003599">
    <property type="entry name" value="Ig_sub"/>
</dbReference>
<keyword evidence="4" id="KW-0677">Repeat</keyword>
<dbReference type="InterPro" id="IPR051170">
    <property type="entry name" value="Neural/epithelial_adhesion"/>
</dbReference>
<dbReference type="EMBL" id="JAHLQT010012946">
    <property type="protein sequence ID" value="KAG7171095.1"/>
    <property type="molecule type" value="Genomic_DNA"/>
</dbReference>
<gene>
    <name evidence="11" type="primary">Ntm-L1</name>
    <name evidence="11" type="ORF">Hamer_G013890</name>
</gene>
<evidence type="ECO:0000259" key="10">
    <source>
        <dbReference type="PROSITE" id="PS50835"/>
    </source>
</evidence>
<feature type="domain" description="Ig-like" evidence="10">
    <location>
        <begin position="154"/>
        <end position="245"/>
    </location>
</feature>
<evidence type="ECO:0000256" key="6">
    <source>
        <dbReference type="ARBA" id="ARBA00023157"/>
    </source>
</evidence>
<dbReference type="InterPro" id="IPR007110">
    <property type="entry name" value="Ig-like_dom"/>
</dbReference>
<sequence>MAGRACVLVVVFVLMASRLQKVRSEEVAEGGGGGGRGLPRFVGELHNVTVPLGRDTVLPCTVENLQNFKVAWVQVDTQTVLTIHNQMITRNPRISLLHNDGRTWHLYLSNVREKDRGWYMCQVNTDPMLNRQAYLDVVGSPSSLFTLSSPTVPPDIIDRESSGDLTIREGEDVTLTCRARGHPTPGVLWRREDNQDIILDEDNTVREVEGDTLVMKKVSRLQMGSYLCIAHNGVPPSISKRTHLTVQFPPMVWVPQQLEGAYPNQELTIECHTEAFPKSINYWTNPNGDMIVAGSGYEPVVTEKSQYKVYMTLTIRHLRPQDFGGYRCVAKNSLGETDGAIRVYGRKMMENPTQTKGMNDLSKQLHREKSSEIEVTPAGHDNLENHQSGHAAVHHLGPVGRDSAARSSTTTTLMDHYCLVLLLVVAQLYL</sequence>
<organism evidence="11 12">
    <name type="scientific">Homarus americanus</name>
    <name type="common">American lobster</name>
    <dbReference type="NCBI Taxonomy" id="6706"/>
    <lineage>
        <taxon>Eukaryota</taxon>
        <taxon>Metazoa</taxon>
        <taxon>Ecdysozoa</taxon>
        <taxon>Arthropoda</taxon>
        <taxon>Crustacea</taxon>
        <taxon>Multicrustacea</taxon>
        <taxon>Malacostraca</taxon>
        <taxon>Eumalacostraca</taxon>
        <taxon>Eucarida</taxon>
        <taxon>Decapoda</taxon>
        <taxon>Pleocyemata</taxon>
        <taxon>Astacidea</taxon>
        <taxon>Nephropoidea</taxon>
        <taxon>Nephropidae</taxon>
        <taxon>Homarus</taxon>
    </lineage>
</organism>
<keyword evidence="7" id="KW-0325">Glycoprotein</keyword>
<keyword evidence="2" id="KW-1003">Cell membrane</keyword>
<dbReference type="SUPFAM" id="SSF48726">
    <property type="entry name" value="Immunoglobulin"/>
    <property type="match status" value="3"/>
</dbReference>
<evidence type="ECO:0000256" key="5">
    <source>
        <dbReference type="ARBA" id="ARBA00023136"/>
    </source>
</evidence>
<keyword evidence="8" id="KW-0393">Immunoglobulin domain</keyword>
<dbReference type="InterPro" id="IPR013783">
    <property type="entry name" value="Ig-like_fold"/>
</dbReference>
<dbReference type="PANTHER" id="PTHR12231:SF253">
    <property type="entry name" value="DPR-INTERACTING PROTEIN ETA, ISOFORM B-RELATED"/>
    <property type="match status" value="1"/>
</dbReference>
<dbReference type="SMART" id="SM00409">
    <property type="entry name" value="IG"/>
    <property type="match status" value="3"/>
</dbReference>
<protein>
    <submittedName>
        <fullName evidence="11">Neurotrimin-like 1</fullName>
    </submittedName>
</protein>